<comment type="caution">
    <text evidence="1">The sequence shown here is derived from an EMBL/GenBank/DDBJ whole genome shotgun (WGS) entry which is preliminary data.</text>
</comment>
<sequence>MIGMMEAGCSARHVARQLGRFDCVVCEEVLEPVDPRDIIYTKTKLRTPSTDQSSRRPSHRKKCTRTANCFITRHPDTGSTFNKGHCVFLNHKKVPGRRTFGITVPIMRAALGVHPSKPPFRVVLRTRNLV</sequence>
<evidence type="ECO:0000313" key="1">
    <source>
        <dbReference type="EMBL" id="GFX98449.1"/>
    </source>
</evidence>
<dbReference type="Proteomes" id="UP000887159">
    <property type="component" value="Unassembled WGS sequence"/>
</dbReference>
<dbReference type="AlphaFoldDB" id="A0A8X6RTE3"/>
<dbReference type="EMBL" id="BMAU01021202">
    <property type="protein sequence ID" value="GFX98449.1"/>
    <property type="molecule type" value="Genomic_DNA"/>
</dbReference>
<reference evidence="1" key="1">
    <citation type="submission" date="2020-08" db="EMBL/GenBank/DDBJ databases">
        <title>Multicomponent nature underlies the extraordinary mechanical properties of spider dragline silk.</title>
        <authorList>
            <person name="Kono N."/>
            <person name="Nakamura H."/>
            <person name="Mori M."/>
            <person name="Yoshida Y."/>
            <person name="Ohtoshi R."/>
            <person name="Malay A.D."/>
            <person name="Moran D.A.P."/>
            <person name="Tomita M."/>
            <person name="Numata K."/>
            <person name="Arakawa K."/>
        </authorList>
    </citation>
    <scope>NUCLEOTIDE SEQUENCE</scope>
</reference>
<protein>
    <submittedName>
        <fullName evidence="1">Uncharacterized protein</fullName>
    </submittedName>
</protein>
<organism evidence="1 2">
    <name type="scientific">Trichonephila clavipes</name>
    <name type="common">Golden silk orbweaver</name>
    <name type="synonym">Nephila clavipes</name>
    <dbReference type="NCBI Taxonomy" id="2585209"/>
    <lineage>
        <taxon>Eukaryota</taxon>
        <taxon>Metazoa</taxon>
        <taxon>Ecdysozoa</taxon>
        <taxon>Arthropoda</taxon>
        <taxon>Chelicerata</taxon>
        <taxon>Arachnida</taxon>
        <taxon>Araneae</taxon>
        <taxon>Araneomorphae</taxon>
        <taxon>Entelegynae</taxon>
        <taxon>Araneoidea</taxon>
        <taxon>Nephilidae</taxon>
        <taxon>Trichonephila</taxon>
    </lineage>
</organism>
<evidence type="ECO:0000313" key="2">
    <source>
        <dbReference type="Proteomes" id="UP000887159"/>
    </source>
</evidence>
<name>A0A8X6RTE3_TRICX</name>
<accession>A0A8X6RTE3</accession>
<keyword evidence="2" id="KW-1185">Reference proteome</keyword>
<proteinExistence type="predicted"/>
<gene>
    <name evidence="1" type="primary">NCL1_20426</name>
    <name evidence="1" type="ORF">TNCV_4002181</name>
</gene>